<evidence type="ECO:0000313" key="1">
    <source>
        <dbReference type="EMBL" id="REE80082.1"/>
    </source>
</evidence>
<protein>
    <submittedName>
        <fullName evidence="1">Uncharacterized protein</fullName>
    </submittedName>
</protein>
<comment type="caution">
    <text evidence="1">The sequence shown here is derived from an EMBL/GenBank/DDBJ whole genome shotgun (WGS) entry which is preliminary data.</text>
</comment>
<dbReference type="EMBL" id="QTTN01000022">
    <property type="protein sequence ID" value="REE80082.1"/>
    <property type="molecule type" value="Genomic_DNA"/>
</dbReference>
<dbReference type="RefSeq" id="WP_245996085.1">
    <property type="nucleotide sequence ID" value="NZ_QTTN01000022.1"/>
</dbReference>
<proteinExistence type="predicted"/>
<gene>
    <name evidence="1" type="ORF">A8990_12235</name>
</gene>
<evidence type="ECO:0000313" key="2">
    <source>
        <dbReference type="Proteomes" id="UP000256304"/>
    </source>
</evidence>
<keyword evidence="2" id="KW-1185">Reference proteome</keyword>
<reference evidence="1 2" key="1">
    <citation type="submission" date="2018-08" db="EMBL/GenBank/DDBJ databases">
        <title>Genomic Encyclopedia of Type Strains, Phase III (KMG-III): the genomes of soil and plant-associated and newly described type strains.</title>
        <authorList>
            <person name="Whitman W."/>
        </authorList>
    </citation>
    <scope>NUCLEOTIDE SEQUENCE [LARGE SCALE GENOMIC DNA]</scope>
    <source>
        <strain evidence="1 2">CGMCC 1.10966</strain>
    </source>
</reference>
<dbReference type="Proteomes" id="UP000256304">
    <property type="component" value="Unassembled WGS sequence"/>
</dbReference>
<sequence length="108" mass="12189">MDMIQYGSDTITQLRFVTFKPQIERRDNQWVDIVLRAEVAEETPVPEGLVDMSIYVICTLNGGAIAQIVPLDEDCDCEFQFTADEKEQISAYIESDEIQAQIAKLALS</sequence>
<accession>A0A3D9RTN3</accession>
<dbReference type="AlphaFoldDB" id="A0A3D9RTN3"/>
<organism evidence="1 2">
    <name type="scientific">Paenibacillus taihuensis</name>
    <dbReference type="NCBI Taxonomy" id="1156355"/>
    <lineage>
        <taxon>Bacteria</taxon>
        <taxon>Bacillati</taxon>
        <taxon>Bacillota</taxon>
        <taxon>Bacilli</taxon>
        <taxon>Bacillales</taxon>
        <taxon>Paenibacillaceae</taxon>
        <taxon>Paenibacillus</taxon>
    </lineage>
</organism>
<name>A0A3D9RTN3_9BACL</name>